<organism evidence="2 3">
    <name type="scientific">Saprolegnia parasitica (strain CBS 223.65)</name>
    <dbReference type="NCBI Taxonomy" id="695850"/>
    <lineage>
        <taxon>Eukaryota</taxon>
        <taxon>Sar</taxon>
        <taxon>Stramenopiles</taxon>
        <taxon>Oomycota</taxon>
        <taxon>Saprolegniomycetes</taxon>
        <taxon>Saprolegniales</taxon>
        <taxon>Saprolegniaceae</taxon>
        <taxon>Saprolegnia</taxon>
    </lineage>
</organism>
<evidence type="ECO:0000259" key="1">
    <source>
        <dbReference type="Pfam" id="PF01814"/>
    </source>
</evidence>
<dbReference type="InterPro" id="IPR012312">
    <property type="entry name" value="Hemerythrin-like"/>
</dbReference>
<accession>A0A067CMC8</accession>
<dbReference type="AlphaFoldDB" id="A0A067CMC8"/>
<proteinExistence type="predicted"/>
<feature type="domain" description="Hemerythrin-like" evidence="1">
    <location>
        <begin position="57"/>
        <end position="169"/>
    </location>
</feature>
<evidence type="ECO:0000313" key="3">
    <source>
        <dbReference type="Proteomes" id="UP000030745"/>
    </source>
</evidence>
<dbReference type="KEGG" id="spar:SPRG_03769"/>
<dbReference type="Proteomes" id="UP000030745">
    <property type="component" value="Unassembled WGS sequence"/>
</dbReference>
<keyword evidence="3" id="KW-1185">Reference proteome</keyword>
<dbReference type="Pfam" id="PF01814">
    <property type="entry name" value="Hemerythrin"/>
    <property type="match status" value="1"/>
</dbReference>
<sequence>MSSTYSIEELIAMPVLERYEAFRAIENVAERRAVTAQVHKEIVVLWKQHPRWGGMAAHLVQDIHPYYRSGFERLMRACEAKREVDKTKFRHLNNSLHHHHSIEDHAWFPRLKEGHEEFIPEIRQLEADHRNLVVLEKRVMTGDFAALAEFYHGLIDHLNREEMITVPWLLDGTGALYF</sequence>
<dbReference type="RefSeq" id="XP_012197728.1">
    <property type="nucleotide sequence ID" value="XM_012342338.1"/>
</dbReference>
<evidence type="ECO:0000313" key="2">
    <source>
        <dbReference type="EMBL" id="KDO31849.1"/>
    </source>
</evidence>
<reference evidence="2 3" key="1">
    <citation type="journal article" date="2013" name="PLoS Genet.">
        <title>Distinctive expansion of potential virulence genes in the genome of the oomycete fish pathogen Saprolegnia parasitica.</title>
        <authorList>
            <person name="Jiang R.H."/>
            <person name="de Bruijn I."/>
            <person name="Haas B.J."/>
            <person name="Belmonte R."/>
            <person name="Lobach L."/>
            <person name="Christie J."/>
            <person name="van den Ackerveken G."/>
            <person name="Bottin A."/>
            <person name="Bulone V."/>
            <person name="Diaz-Moreno S.M."/>
            <person name="Dumas B."/>
            <person name="Fan L."/>
            <person name="Gaulin E."/>
            <person name="Govers F."/>
            <person name="Grenville-Briggs L.J."/>
            <person name="Horner N.R."/>
            <person name="Levin J.Z."/>
            <person name="Mammella M."/>
            <person name="Meijer H.J."/>
            <person name="Morris P."/>
            <person name="Nusbaum C."/>
            <person name="Oome S."/>
            <person name="Phillips A.J."/>
            <person name="van Rooyen D."/>
            <person name="Rzeszutek E."/>
            <person name="Saraiva M."/>
            <person name="Secombes C.J."/>
            <person name="Seidl M.F."/>
            <person name="Snel B."/>
            <person name="Stassen J.H."/>
            <person name="Sykes S."/>
            <person name="Tripathy S."/>
            <person name="van den Berg H."/>
            <person name="Vega-Arreguin J.C."/>
            <person name="Wawra S."/>
            <person name="Young S.K."/>
            <person name="Zeng Q."/>
            <person name="Dieguez-Uribeondo J."/>
            <person name="Russ C."/>
            <person name="Tyler B.M."/>
            <person name="van West P."/>
        </authorList>
    </citation>
    <scope>NUCLEOTIDE SEQUENCE [LARGE SCALE GENOMIC DNA]</scope>
    <source>
        <strain evidence="2 3">CBS 223.65</strain>
    </source>
</reference>
<dbReference type="VEuPathDB" id="FungiDB:SPRG_03769"/>
<protein>
    <recommendedName>
        <fullName evidence="1">Hemerythrin-like domain-containing protein</fullName>
    </recommendedName>
</protein>
<dbReference type="Gene3D" id="1.20.120.520">
    <property type="entry name" value="nmb1532 protein domain like"/>
    <property type="match status" value="1"/>
</dbReference>
<dbReference type="OrthoDB" id="58416at2759"/>
<dbReference type="GeneID" id="24126252"/>
<name>A0A067CMC8_SAPPC</name>
<dbReference type="EMBL" id="KK583197">
    <property type="protein sequence ID" value="KDO31849.1"/>
    <property type="molecule type" value="Genomic_DNA"/>
</dbReference>
<dbReference type="OMA" id="MRACEAK"/>
<gene>
    <name evidence="2" type="ORF">SPRG_03769</name>
</gene>